<dbReference type="EMBL" id="CAUYUJ010007512">
    <property type="protein sequence ID" value="CAK0821017.1"/>
    <property type="molecule type" value="Genomic_DNA"/>
</dbReference>
<feature type="non-terminal residue" evidence="1">
    <location>
        <position position="57"/>
    </location>
</feature>
<sequence length="57" mass="6298">MRAARPACRAAARWRGALGTWPAAGGPRRRGALRRWFSLYRTPGQTSATAVVEHHVK</sequence>
<gene>
    <name evidence="1" type="ORF">PCOR1329_LOCUS22458</name>
</gene>
<name>A0ABN9RQ91_9DINO</name>
<keyword evidence="2" id="KW-1185">Reference proteome</keyword>
<dbReference type="Proteomes" id="UP001189429">
    <property type="component" value="Unassembled WGS sequence"/>
</dbReference>
<protein>
    <submittedName>
        <fullName evidence="1">Uncharacterized protein</fullName>
    </submittedName>
</protein>
<reference evidence="1" key="1">
    <citation type="submission" date="2023-10" db="EMBL/GenBank/DDBJ databases">
        <authorList>
            <person name="Chen Y."/>
            <person name="Shah S."/>
            <person name="Dougan E. K."/>
            <person name="Thang M."/>
            <person name="Chan C."/>
        </authorList>
    </citation>
    <scope>NUCLEOTIDE SEQUENCE [LARGE SCALE GENOMIC DNA]</scope>
</reference>
<organism evidence="1 2">
    <name type="scientific">Prorocentrum cordatum</name>
    <dbReference type="NCBI Taxonomy" id="2364126"/>
    <lineage>
        <taxon>Eukaryota</taxon>
        <taxon>Sar</taxon>
        <taxon>Alveolata</taxon>
        <taxon>Dinophyceae</taxon>
        <taxon>Prorocentrales</taxon>
        <taxon>Prorocentraceae</taxon>
        <taxon>Prorocentrum</taxon>
    </lineage>
</organism>
<accession>A0ABN9RQ91</accession>
<proteinExistence type="predicted"/>
<comment type="caution">
    <text evidence="1">The sequence shown here is derived from an EMBL/GenBank/DDBJ whole genome shotgun (WGS) entry which is preliminary data.</text>
</comment>
<evidence type="ECO:0000313" key="2">
    <source>
        <dbReference type="Proteomes" id="UP001189429"/>
    </source>
</evidence>
<evidence type="ECO:0000313" key="1">
    <source>
        <dbReference type="EMBL" id="CAK0821017.1"/>
    </source>
</evidence>